<keyword evidence="7 13" id="KW-0472">Membrane</keyword>
<evidence type="ECO:0000256" key="10">
    <source>
        <dbReference type="ARBA" id="ARBA00023603"/>
    </source>
</evidence>
<organism evidence="14 15">
    <name type="scientific">Flavobacterium granuli</name>
    <dbReference type="NCBI Taxonomy" id="280093"/>
    <lineage>
        <taxon>Bacteria</taxon>
        <taxon>Pseudomonadati</taxon>
        <taxon>Bacteroidota</taxon>
        <taxon>Flavobacteriia</taxon>
        <taxon>Flavobacteriales</taxon>
        <taxon>Flavobacteriaceae</taxon>
        <taxon>Flavobacterium</taxon>
    </lineage>
</organism>
<feature type="transmembrane region" description="Helical" evidence="13">
    <location>
        <begin position="43"/>
        <end position="61"/>
    </location>
</feature>
<dbReference type="RefSeq" id="WP_310008444.1">
    <property type="nucleotide sequence ID" value="NZ_JAVDTX010000007.1"/>
</dbReference>
<sequence>MAARDMESLAKVKKTLAWYNMIANLIWSILNLGPIAFYCFRFVSYQTLCVFLTISLIPIFLKKSFIDKLQMGKTIGIYKKLRVHLINKFTQNGAIINNLIKRKFPDHKIVTPKKTSIAGLISQSYMFEKFHLILFFFFSLTIIFALLQGQLLWAIIMVLTNIVYNIYPILLQQYIRLRLILFSKKK</sequence>
<dbReference type="EMBL" id="JAVDTX010000007">
    <property type="protein sequence ID" value="MDR6846326.1"/>
    <property type="molecule type" value="Genomic_DNA"/>
</dbReference>
<evidence type="ECO:0000256" key="9">
    <source>
        <dbReference type="ARBA" id="ARBA00023588"/>
    </source>
</evidence>
<evidence type="ECO:0000256" key="12">
    <source>
        <dbReference type="ARBA" id="ARBA00025324"/>
    </source>
</evidence>
<evidence type="ECO:0000256" key="5">
    <source>
        <dbReference type="ARBA" id="ARBA00022729"/>
    </source>
</evidence>
<evidence type="ECO:0000256" key="2">
    <source>
        <dbReference type="ARBA" id="ARBA00022475"/>
    </source>
</evidence>
<evidence type="ECO:0000256" key="11">
    <source>
        <dbReference type="ARBA" id="ARBA00023667"/>
    </source>
</evidence>
<keyword evidence="4 13" id="KW-0812">Transmembrane</keyword>
<keyword evidence="15" id="KW-1185">Reference proteome</keyword>
<evidence type="ECO:0000256" key="13">
    <source>
        <dbReference type="SAM" id="Phobius"/>
    </source>
</evidence>
<evidence type="ECO:0000256" key="6">
    <source>
        <dbReference type="ARBA" id="ARBA00022989"/>
    </source>
</evidence>
<feature type="transmembrane region" description="Helical" evidence="13">
    <location>
        <begin position="16"/>
        <end position="37"/>
    </location>
</feature>
<evidence type="ECO:0000256" key="7">
    <source>
        <dbReference type="ARBA" id="ARBA00023136"/>
    </source>
</evidence>
<keyword evidence="6 13" id="KW-1133">Transmembrane helix</keyword>
<proteinExistence type="inferred from homology"/>
<gene>
    <name evidence="14" type="ORF">J2W95_003042</name>
</gene>
<feature type="transmembrane region" description="Helical" evidence="13">
    <location>
        <begin position="153"/>
        <end position="175"/>
    </location>
</feature>
<evidence type="ECO:0000313" key="14">
    <source>
        <dbReference type="EMBL" id="MDR6846326.1"/>
    </source>
</evidence>
<dbReference type="Pfam" id="PF18927">
    <property type="entry name" value="CrtO"/>
    <property type="match status" value="1"/>
</dbReference>
<keyword evidence="5" id="KW-0732">Signal</keyword>
<feature type="transmembrane region" description="Helical" evidence="13">
    <location>
        <begin position="130"/>
        <end position="147"/>
    </location>
</feature>
<comment type="caution">
    <text evidence="14">The sequence shown here is derived from an EMBL/GenBank/DDBJ whole genome shotgun (WGS) entry which is preliminary data.</text>
</comment>
<protein>
    <recommendedName>
        <fullName evidence="11">Glycosyl-4,4'-diaponeurosporenoate acyltransferase</fullName>
    </recommendedName>
</protein>
<dbReference type="InterPro" id="IPR044021">
    <property type="entry name" value="CrtO"/>
</dbReference>
<evidence type="ECO:0000256" key="1">
    <source>
        <dbReference type="ARBA" id="ARBA00004162"/>
    </source>
</evidence>
<evidence type="ECO:0000256" key="8">
    <source>
        <dbReference type="ARBA" id="ARBA00023315"/>
    </source>
</evidence>
<name>A0ABU1S5K9_9FLAO</name>
<comment type="similarity">
    <text evidence="10">Belongs to the acyltransferase CrtO family.</text>
</comment>
<comment type="function">
    <text evidence="12">Catalyzes the acylation of glycosyl-4,4'-diaponeurosporenoate, i.e. the esterification of glucose at the C6'' position with the carboxyl group of the C(15) fatty acid 12-methyltetradecanoic acid, to yield staphyloxanthin. This is the last step in the biosynthesis of this orange pigment, present in most staphylococci strains.</text>
</comment>
<comment type="subcellular location">
    <subcellularLocation>
        <location evidence="1">Cell membrane</location>
        <topology evidence="1">Single-pass membrane protein</topology>
    </subcellularLocation>
</comment>
<evidence type="ECO:0000313" key="15">
    <source>
        <dbReference type="Proteomes" id="UP001261871"/>
    </source>
</evidence>
<evidence type="ECO:0000256" key="4">
    <source>
        <dbReference type="ARBA" id="ARBA00022692"/>
    </source>
</evidence>
<keyword evidence="2" id="KW-1003">Cell membrane</keyword>
<accession>A0ABU1S5K9</accession>
<comment type="pathway">
    <text evidence="9">Carotenoid biosynthesis; staphyloxanthin biosynthesis; staphyloxanthin from farnesyl diphosphate: step 5/5.</text>
</comment>
<reference evidence="14 15" key="1">
    <citation type="submission" date="2023-07" db="EMBL/GenBank/DDBJ databases">
        <title>Sorghum-associated microbial communities from plants grown in Nebraska, USA.</title>
        <authorList>
            <person name="Schachtman D."/>
        </authorList>
    </citation>
    <scope>NUCLEOTIDE SEQUENCE [LARGE SCALE GENOMIC DNA]</scope>
    <source>
        <strain evidence="14 15">BE124</strain>
    </source>
</reference>
<evidence type="ECO:0000256" key="3">
    <source>
        <dbReference type="ARBA" id="ARBA00022679"/>
    </source>
</evidence>
<keyword evidence="3" id="KW-0808">Transferase</keyword>
<keyword evidence="8" id="KW-0012">Acyltransferase</keyword>
<dbReference type="Proteomes" id="UP001261871">
    <property type="component" value="Unassembled WGS sequence"/>
</dbReference>